<keyword evidence="2 7" id="KW-0812">Transmembrane</keyword>
<evidence type="ECO:0000256" key="2">
    <source>
        <dbReference type="ARBA" id="ARBA00022692"/>
    </source>
</evidence>
<evidence type="ECO:0000256" key="4">
    <source>
        <dbReference type="ARBA" id="ARBA00023136"/>
    </source>
</evidence>
<comment type="subcellular location">
    <subcellularLocation>
        <location evidence="1">Membrane</location>
        <topology evidence="1">Multi-pass membrane protein</topology>
    </subcellularLocation>
</comment>
<feature type="transmembrane region" description="Helical" evidence="7">
    <location>
        <begin position="134"/>
        <end position="155"/>
    </location>
</feature>
<feature type="compositionally biased region" description="Polar residues" evidence="6">
    <location>
        <begin position="326"/>
        <end position="340"/>
    </location>
</feature>
<dbReference type="EMBL" id="JBBWRZ010000015">
    <property type="protein sequence ID" value="KAK8222797.1"/>
    <property type="molecule type" value="Genomic_DNA"/>
</dbReference>
<evidence type="ECO:0000256" key="6">
    <source>
        <dbReference type="SAM" id="MobiDB-lite"/>
    </source>
</evidence>
<evidence type="ECO:0000256" key="5">
    <source>
        <dbReference type="ARBA" id="ARBA00038359"/>
    </source>
</evidence>
<evidence type="ECO:0000313" key="9">
    <source>
        <dbReference type="EMBL" id="KAK8222797.1"/>
    </source>
</evidence>
<evidence type="ECO:0000313" key="10">
    <source>
        <dbReference type="Proteomes" id="UP001492380"/>
    </source>
</evidence>
<dbReference type="InterPro" id="IPR049326">
    <property type="entry name" value="Rhodopsin_dom_fungi"/>
</dbReference>
<accession>A0ABR1Y9L7</accession>
<dbReference type="Pfam" id="PF20684">
    <property type="entry name" value="Fung_rhodopsin"/>
    <property type="match status" value="1"/>
</dbReference>
<name>A0ABR1Y9L7_9PEZI</name>
<organism evidence="9 10">
    <name type="scientific">Phyllosticta capitalensis</name>
    <dbReference type="NCBI Taxonomy" id="121624"/>
    <lineage>
        <taxon>Eukaryota</taxon>
        <taxon>Fungi</taxon>
        <taxon>Dikarya</taxon>
        <taxon>Ascomycota</taxon>
        <taxon>Pezizomycotina</taxon>
        <taxon>Dothideomycetes</taxon>
        <taxon>Dothideomycetes incertae sedis</taxon>
        <taxon>Botryosphaeriales</taxon>
        <taxon>Phyllostictaceae</taxon>
        <taxon>Phyllosticta</taxon>
    </lineage>
</organism>
<feature type="transmembrane region" description="Helical" evidence="7">
    <location>
        <begin position="92"/>
        <end position="113"/>
    </location>
</feature>
<keyword evidence="3 7" id="KW-1133">Transmembrane helix</keyword>
<comment type="similarity">
    <text evidence="5">Belongs to the SAT4 family.</text>
</comment>
<feature type="transmembrane region" description="Helical" evidence="7">
    <location>
        <begin position="217"/>
        <end position="239"/>
    </location>
</feature>
<feature type="domain" description="Rhodopsin" evidence="8">
    <location>
        <begin position="33"/>
        <end position="231"/>
    </location>
</feature>
<feature type="compositionally biased region" description="Polar residues" evidence="6">
    <location>
        <begin position="295"/>
        <end position="304"/>
    </location>
</feature>
<evidence type="ECO:0000256" key="3">
    <source>
        <dbReference type="ARBA" id="ARBA00022989"/>
    </source>
</evidence>
<feature type="transmembrane region" description="Helical" evidence="7">
    <location>
        <begin position="6"/>
        <end position="25"/>
    </location>
</feature>
<feature type="transmembrane region" description="Helical" evidence="7">
    <location>
        <begin position="259"/>
        <end position="280"/>
    </location>
</feature>
<keyword evidence="10" id="KW-1185">Reference proteome</keyword>
<evidence type="ECO:0000256" key="1">
    <source>
        <dbReference type="ARBA" id="ARBA00004141"/>
    </source>
</evidence>
<keyword evidence="4 7" id="KW-0472">Membrane</keyword>
<dbReference type="PANTHER" id="PTHR33048:SF2">
    <property type="entry name" value="SRPK"/>
    <property type="match status" value="1"/>
</dbReference>
<dbReference type="Proteomes" id="UP001492380">
    <property type="component" value="Unassembled WGS sequence"/>
</dbReference>
<sequence length="348" mass="37832">MDRAGSGAIVEIVAEFLIATATTIWRTSLGLRSAKGLLFDDILAIIATCLWWVGSAIFAFTGSHYRLSNANLTESQRLDIHHGSLQDTAHDAIMGSIMFFIGWEVTIIFIWTLKLSVLYNFASLMGKVPGMTRPLQCATVFWAASFAGVVLYHHLKCLPVQKNWQIFPDPGNACQPALATLSQYLLNLSDATMDIVFIIIALDFVRRAGTFVTMKHRLVLSALFSAGFLVVGLEAGILYEVHTGIPGAAGMWRVRRTSLRIIITNLPSLYPSILIASRSIRNHLRTITRKPKPHQTATDSTQVSRAEGDIEMGAPEGVANGEPGSSCASSTANLLPQSKPASHIAGKI</sequence>
<comment type="caution">
    <text evidence="9">The sequence shown here is derived from an EMBL/GenBank/DDBJ whole genome shotgun (WGS) entry which is preliminary data.</text>
</comment>
<evidence type="ECO:0000259" key="8">
    <source>
        <dbReference type="Pfam" id="PF20684"/>
    </source>
</evidence>
<feature type="transmembrane region" description="Helical" evidence="7">
    <location>
        <begin position="37"/>
        <end position="60"/>
    </location>
</feature>
<proteinExistence type="inferred from homology"/>
<gene>
    <name evidence="9" type="ORF">HDK90DRAFT_545359</name>
</gene>
<reference evidence="9 10" key="1">
    <citation type="submission" date="2024-04" db="EMBL/GenBank/DDBJ databases">
        <title>Phyllosticta paracitricarpa is synonymous to the EU quarantine fungus P. citricarpa based on phylogenomic analyses.</title>
        <authorList>
            <consortium name="Lawrence Berkeley National Laboratory"/>
            <person name="Van Ingen-Buijs V.A."/>
            <person name="Van Westerhoven A.C."/>
            <person name="Haridas S."/>
            <person name="Skiadas P."/>
            <person name="Martin F."/>
            <person name="Groenewald J.Z."/>
            <person name="Crous P.W."/>
            <person name="Seidl M.F."/>
        </authorList>
    </citation>
    <scope>NUCLEOTIDE SEQUENCE [LARGE SCALE GENOMIC DNA]</scope>
    <source>
        <strain evidence="9 10">CBS 123374</strain>
    </source>
</reference>
<feature type="region of interest" description="Disordered" evidence="6">
    <location>
        <begin position="286"/>
        <end position="348"/>
    </location>
</feature>
<dbReference type="PANTHER" id="PTHR33048">
    <property type="entry name" value="PTH11-LIKE INTEGRAL MEMBRANE PROTEIN (AFU_ORTHOLOGUE AFUA_5G11245)"/>
    <property type="match status" value="1"/>
</dbReference>
<protein>
    <recommendedName>
        <fullName evidence="8">Rhodopsin domain-containing protein</fullName>
    </recommendedName>
</protein>
<dbReference type="InterPro" id="IPR052337">
    <property type="entry name" value="SAT4-like"/>
</dbReference>
<evidence type="ECO:0000256" key="7">
    <source>
        <dbReference type="SAM" id="Phobius"/>
    </source>
</evidence>